<dbReference type="Gene3D" id="3.40.1190.20">
    <property type="match status" value="1"/>
</dbReference>
<feature type="domain" description="Carbohydrate kinase PfkB" evidence="5">
    <location>
        <begin position="49"/>
        <end position="320"/>
    </location>
</feature>
<evidence type="ECO:0000313" key="6">
    <source>
        <dbReference type="EMBL" id="SDC09641.1"/>
    </source>
</evidence>
<evidence type="ECO:0000256" key="1">
    <source>
        <dbReference type="ARBA" id="ARBA00010688"/>
    </source>
</evidence>
<name>A0A1G6IT90_9GAMM</name>
<organism evidence="6 7">
    <name type="scientific">Acinetobacter marinus</name>
    <dbReference type="NCBI Taxonomy" id="281375"/>
    <lineage>
        <taxon>Bacteria</taxon>
        <taxon>Pseudomonadati</taxon>
        <taxon>Pseudomonadota</taxon>
        <taxon>Gammaproteobacteria</taxon>
        <taxon>Moraxellales</taxon>
        <taxon>Moraxellaceae</taxon>
        <taxon>Acinetobacter</taxon>
    </lineage>
</organism>
<dbReference type="InterPro" id="IPR029056">
    <property type="entry name" value="Ribokinase-like"/>
</dbReference>
<keyword evidence="7" id="KW-1185">Reference proteome</keyword>
<dbReference type="PROSITE" id="PS00584">
    <property type="entry name" value="PFKB_KINASES_2"/>
    <property type="match status" value="1"/>
</dbReference>
<protein>
    <recommendedName>
        <fullName evidence="5">Carbohydrate kinase PfkB domain-containing protein</fullName>
    </recommendedName>
</protein>
<dbReference type="Gene3D" id="3.30.1110.10">
    <property type="match status" value="1"/>
</dbReference>
<dbReference type="InterPro" id="IPR002173">
    <property type="entry name" value="Carboh/pur_kinase_PfkB_CS"/>
</dbReference>
<dbReference type="InterPro" id="IPR052700">
    <property type="entry name" value="Carb_kinase_PfkB-like"/>
</dbReference>
<dbReference type="InterPro" id="IPR011611">
    <property type="entry name" value="PfkB_dom"/>
</dbReference>
<dbReference type="GO" id="GO:0016301">
    <property type="term" value="F:kinase activity"/>
    <property type="evidence" value="ECO:0007669"/>
    <property type="project" value="UniProtKB-KW"/>
</dbReference>
<dbReference type="PROSITE" id="PS00583">
    <property type="entry name" value="PFKB_KINASES_1"/>
    <property type="match status" value="1"/>
</dbReference>
<evidence type="ECO:0000256" key="2">
    <source>
        <dbReference type="ARBA" id="ARBA00022679"/>
    </source>
</evidence>
<reference evidence="7" key="1">
    <citation type="submission" date="2016-09" db="EMBL/GenBank/DDBJ databases">
        <authorList>
            <person name="Varghese N."/>
            <person name="Submissions S."/>
        </authorList>
    </citation>
    <scope>NUCLEOTIDE SEQUENCE [LARGE SCALE GENOMIC DNA]</scope>
    <source>
        <strain evidence="7">ANC 3699</strain>
    </source>
</reference>
<dbReference type="SUPFAM" id="SSF53613">
    <property type="entry name" value="Ribokinase-like"/>
    <property type="match status" value="1"/>
</dbReference>
<dbReference type="CDD" id="cd01168">
    <property type="entry name" value="adenosine_kinase"/>
    <property type="match status" value="1"/>
</dbReference>
<dbReference type="PRINTS" id="PR00990">
    <property type="entry name" value="RIBOKINASE"/>
</dbReference>
<evidence type="ECO:0000259" key="5">
    <source>
        <dbReference type="Pfam" id="PF00294"/>
    </source>
</evidence>
<dbReference type="OrthoDB" id="9813569at2"/>
<dbReference type="EMBL" id="FMYK01000003">
    <property type="protein sequence ID" value="SDC09641.1"/>
    <property type="molecule type" value="Genomic_DNA"/>
</dbReference>
<dbReference type="InterPro" id="IPR002139">
    <property type="entry name" value="Ribo/fructo_kinase"/>
</dbReference>
<accession>A0A1G6IT90</accession>
<dbReference type="RefSeq" id="WP_092617824.1">
    <property type="nucleotide sequence ID" value="NZ_FMYK01000003.1"/>
</dbReference>
<evidence type="ECO:0000313" key="7">
    <source>
        <dbReference type="Proteomes" id="UP000242317"/>
    </source>
</evidence>
<gene>
    <name evidence="6" type="ORF">SAMN05421749_103139</name>
</gene>
<evidence type="ECO:0000256" key="4">
    <source>
        <dbReference type="RuleBase" id="RU003704"/>
    </source>
</evidence>
<evidence type="ECO:0000256" key="3">
    <source>
        <dbReference type="ARBA" id="ARBA00022777"/>
    </source>
</evidence>
<comment type="similarity">
    <text evidence="1 4">Belongs to the carbohydrate kinase PfkB family.</text>
</comment>
<keyword evidence="3 4" id="KW-0418">Kinase</keyword>
<proteinExistence type="inferred from homology"/>
<dbReference type="Pfam" id="PF00294">
    <property type="entry name" value="PfkB"/>
    <property type="match status" value="1"/>
</dbReference>
<dbReference type="Proteomes" id="UP000242317">
    <property type="component" value="Unassembled WGS sequence"/>
</dbReference>
<dbReference type="AlphaFoldDB" id="A0A1G6IT90"/>
<dbReference type="PANTHER" id="PTHR43320">
    <property type="entry name" value="SUGAR KINASE"/>
    <property type="match status" value="1"/>
</dbReference>
<sequence length="326" mass="34371">MTAPALFSLGNALVDQEFLVDDEFLGHAELNKGTMQLCDAAQQAKLVEYLAEAEHKGQASGGSAANTTVAFSALGGTSFYACRVGNDDLASFYLKDLASVGVQTDEKSKSAGQTGTCIVLITPDGERTMYTHLGITAELSADQIHFDALKSAEWLYIEGYLATSPSAIEAVKLSRDIAKKHQVKMAISLSDPAMVQYAKAGLDALIDDGVDVLFCNEQEALMFTSTSHLDDAVQALLERAETVAITLGSKGALIASREQETFTVQGQAVQAVDTNGAGDAFAGGFLSALVKGQSLQEAATLGNLVASKVVSQFGPRLSLEQYQALL</sequence>
<keyword evidence="2 4" id="KW-0808">Transferase</keyword>
<dbReference type="PANTHER" id="PTHR43320:SF3">
    <property type="entry name" value="CARBOHYDRATE KINASE PFKB DOMAIN-CONTAINING PROTEIN"/>
    <property type="match status" value="1"/>
</dbReference>